<dbReference type="EMBL" id="JASNQZ010000008">
    <property type="protein sequence ID" value="KAL0953352.1"/>
    <property type="molecule type" value="Genomic_DNA"/>
</dbReference>
<dbReference type="PROSITE" id="PS50082">
    <property type="entry name" value="WD_REPEATS_2"/>
    <property type="match status" value="1"/>
</dbReference>
<evidence type="ECO:0000313" key="5">
    <source>
        <dbReference type="Proteomes" id="UP001556367"/>
    </source>
</evidence>
<evidence type="ECO:0008006" key="6">
    <source>
        <dbReference type="Google" id="ProtNLM"/>
    </source>
</evidence>
<dbReference type="Gene3D" id="2.130.10.10">
    <property type="entry name" value="YVTN repeat-like/Quinoprotein amine dehydrogenase"/>
    <property type="match status" value="2"/>
</dbReference>
<feature type="repeat" description="WD" evidence="3">
    <location>
        <begin position="1"/>
        <end position="26"/>
    </location>
</feature>
<dbReference type="InterPro" id="IPR011044">
    <property type="entry name" value="Quino_amine_DH_bsu"/>
</dbReference>
<keyword evidence="2" id="KW-0677">Repeat</keyword>
<keyword evidence="5" id="KW-1185">Reference proteome</keyword>
<dbReference type="PANTHER" id="PTHR22847:SF637">
    <property type="entry name" value="WD REPEAT DOMAIN 5B"/>
    <property type="match status" value="1"/>
</dbReference>
<dbReference type="SUPFAM" id="SSF50969">
    <property type="entry name" value="YVTN repeat-like/Quinoprotein amine dehydrogenase"/>
    <property type="match status" value="2"/>
</dbReference>
<protein>
    <recommendedName>
        <fullName evidence="6">WD40 repeat-like protein</fullName>
    </recommendedName>
</protein>
<reference evidence="5" key="1">
    <citation type="submission" date="2024-06" db="EMBL/GenBank/DDBJ databases">
        <title>Multi-omics analyses provide insights into the biosynthesis of the anticancer antibiotic pleurotin in Hohenbuehelia grisea.</title>
        <authorList>
            <person name="Weaver J.A."/>
            <person name="Alberti F."/>
        </authorList>
    </citation>
    <scope>NUCLEOTIDE SEQUENCE [LARGE SCALE GENOMIC DNA]</scope>
    <source>
        <strain evidence="5">T-177</strain>
    </source>
</reference>
<dbReference type="InterPro" id="IPR015943">
    <property type="entry name" value="WD40/YVTN_repeat-like_dom_sf"/>
</dbReference>
<sequence length="667" mass="73114">MISMTFSRDGALLVCGSNVGTVDIWDALSGCRRTSASIHPPISFVTALDISLDHEIVAFGHCLSLFGGACSVALWHTTTGHIRELGTHRAAMKSIQFDGIGATLAALEADGTLTHYEVKKRRLQATRSNATSYFFTRQHALLYVKQECDEFLLVDHSSGAILFRFSGTPQNIFIVPSHQSPCVCILARSASSSTVSISLLTEDGTTEQSDLAGSENLPWPPNLVLTPDASVIGSFVGGGFLSWEASSGRRLPAFIDAGSPAPGAFRFSPYASQMAYFHQADRTIRICDMPWTTDIASSNMAHSVDEVKNMTFRADGILHLSGAHVLAYTAHDRSMAIFLLETSAFPNAHLVECNATPSGRAQLLAVSPNGERIAWWDSSEASQSTYIHEISRPHRQITLRHYASMPDAHQQGVFSTNGKYLVRVAPSSSLSLGDYTALEIWEVASGFKVKEWVPLRWCPPHCSCWSIATANTSATIACLNLNLCEGYLMLCKDDHDEPIISSLNEAREHSTDVVTGTFSGNDLLVAFAFPDQITIWDGGDGTRLAPITTTNLSRPWVFPWPMPFKFHVTAGGQLYVVSPVEITHIPAPFIPTRCKPSPICDNHLYHVHADGWAYDGTTRLCWIPADHRPGVHLGWPKEATRGHELAILTAEKHFMLLDFSKLCRFTI</sequence>
<evidence type="ECO:0000256" key="2">
    <source>
        <dbReference type="ARBA" id="ARBA00022737"/>
    </source>
</evidence>
<dbReference type="Proteomes" id="UP001556367">
    <property type="component" value="Unassembled WGS sequence"/>
</dbReference>
<dbReference type="PANTHER" id="PTHR22847">
    <property type="entry name" value="WD40 REPEAT PROTEIN"/>
    <property type="match status" value="1"/>
</dbReference>
<comment type="caution">
    <text evidence="4">The sequence shown here is derived from an EMBL/GenBank/DDBJ whole genome shotgun (WGS) entry which is preliminary data.</text>
</comment>
<dbReference type="InterPro" id="IPR001680">
    <property type="entry name" value="WD40_rpt"/>
</dbReference>
<gene>
    <name evidence="4" type="ORF">HGRIS_004592</name>
</gene>
<keyword evidence="1 3" id="KW-0853">WD repeat</keyword>
<organism evidence="4 5">
    <name type="scientific">Hohenbuehelia grisea</name>
    <dbReference type="NCBI Taxonomy" id="104357"/>
    <lineage>
        <taxon>Eukaryota</taxon>
        <taxon>Fungi</taxon>
        <taxon>Dikarya</taxon>
        <taxon>Basidiomycota</taxon>
        <taxon>Agaricomycotina</taxon>
        <taxon>Agaricomycetes</taxon>
        <taxon>Agaricomycetidae</taxon>
        <taxon>Agaricales</taxon>
        <taxon>Pleurotineae</taxon>
        <taxon>Pleurotaceae</taxon>
        <taxon>Hohenbuehelia</taxon>
    </lineage>
</organism>
<name>A0ABR3JCL3_9AGAR</name>
<proteinExistence type="predicted"/>
<evidence type="ECO:0000256" key="1">
    <source>
        <dbReference type="ARBA" id="ARBA00022574"/>
    </source>
</evidence>
<evidence type="ECO:0000256" key="3">
    <source>
        <dbReference type="PROSITE-ProRule" id="PRU00221"/>
    </source>
</evidence>
<accession>A0ABR3JCL3</accession>
<evidence type="ECO:0000313" key="4">
    <source>
        <dbReference type="EMBL" id="KAL0953352.1"/>
    </source>
</evidence>